<evidence type="ECO:0000313" key="2">
    <source>
        <dbReference type="Proteomes" id="UP001226577"/>
    </source>
</evidence>
<evidence type="ECO:0000313" key="1">
    <source>
        <dbReference type="EMBL" id="MDP9888428.1"/>
    </source>
</evidence>
<proteinExistence type="predicted"/>
<protein>
    <submittedName>
        <fullName evidence="1">Uncharacterized protein</fullName>
    </submittedName>
</protein>
<organism evidence="1 2">
    <name type="scientific">Pseudarthrobacter enclensis</name>
    <dbReference type="NCBI Taxonomy" id="993070"/>
    <lineage>
        <taxon>Bacteria</taxon>
        <taxon>Bacillati</taxon>
        <taxon>Actinomycetota</taxon>
        <taxon>Actinomycetes</taxon>
        <taxon>Micrococcales</taxon>
        <taxon>Micrococcaceae</taxon>
        <taxon>Pseudarthrobacter</taxon>
    </lineage>
</organism>
<name>A0ABT9RUV2_9MICC</name>
<dbReference type="EMBL" id="JAUSRE010000009">
    <property type="protein sequence ID" value="MDP9888428.1"/>
    <property type="molecule type" value="Genomic_DNA"/>
</dbReference>
<sequence>MTSTTNRARPPANSPLRWDAVDIGDAVEIRINGRNVFGGLVDARTEDGDVVWVTAAAGARRMFHVADGFELAGVPA</sequence>
<accession>A0ABT9RUV2</accession>
<comment type="caution">
    <text evidence="1">The sequence shown here is derived from an EMBL/GenBank/DDBJ whole genome shotgun (WGS) entry which is preliminary data.</text>
</comment>
<reference evidence="1 2" key="1">
    <citation type="submission" date="2023-07" db="EMBL/GenBank/DDBJ databases">
        <title>Sorghum-associated microbial communities from plants grown in Nebraska, USA.</title>
        <authorList>
            <person name="Schachtman D."/>
        </authorList>
    </citation>
    <scope>NUCLEOTIDE SEQUENCE [LARGE SCALE GENOMIC DNA]</scope>
    <source>
        <strain evidence="1 2">CC222</strain>
    </source>
</reference>
<keyword evidence="2" id="KW-1185">Reference proteome</keyword>
<gene>
    <name evidence="1" type="ORF">J2X98_002016</name>
</gene>
<dbReference type="Proteomes" id="UP001226577">
    <property type="component" value="Unassembled WGS sequence"/>
</dbReference>
<dbReference type="RefSeq" id="WP_307307378.1">
    <property type="nucleotide sequence ID" value="NZ_JAUSRE010000009.1"/>
</dbReference>